<keyword evidence="3" id="KW-1185">Reference proteome</keyword>
<dbReference type="Proteomes" id="UP000499080">
    <property type="component" value="Unassembled WGS sequence"/>
</dbReference>
<proteinExistence type="predicted"/>
<feature type="compositionally biased region" description="Basic and acidic residues" evidence="1">
    <location>
        <begin position="39"/>
        <end position="66"/>
    </location>
</feature>
<name>A0A4Y2DTH2_ARAVE</name>
<dbReference type="AlphaFoldDB" id="A0A4Y2DTH2"/>
<accession>A0A4Y2DTH2</accession>
<protein>
    <submittedName>
        <fullName evidence="2">Uncharacterized protein</fullName>
    </submittedName>
</protein>
<evidence type="ECO:0000313" key="2">
    <source>
        <dbReference type="EMBL" id="GBM20150.1"/>
    </source>
</evidence>
<evidence type="ECO:0000256" key="1">
    <source>
        <dbReference type="SAM" id="MobiDB-lite"/>
    </source>
</evidence>
<dbReference type="EMBL" id="BGPR01000438">
    <property type="protein sequence ID" value="GBM20150.1"/>
    <property type="molecule type" value="Genomic_DNA"/>
</dbReference>
<feature type="region of interest" description="Disordered" evidence="1">
    <location>
        <begin position="32"/>
        <end position="70"/>
    </location>
</feature>
<evidence type="ECO:0000313" key="3">
    <source>
        <dbReference type="Proteomes" id="UP000499080"/>
    </source>
</evidence>
<comment type="caution">
    <text evidence="2">The sequence shown here is derived from an EMBL/GenBank/DDBJ whole genome shotgun (WGS) entry which is preliminary data.</text>
</comment>
<gene>
    <name evidence="2" type="ORF">AVEN_5678_1</name>
</gene>
<reference evidence="2 3" key="1">
    <citation type="journal article" date="2019" name="Sci. Rep.">
        <title>Orb-weaving spider Araneus ventricosus genome elucidates the spidroin gene catalogue.</title>
        <authorList>
            <person name="Kono N."/>
            <person name="Nakamura H."/>
            <person name="Ohtoshi R."/>
            <person name="Moran D.A.P."/>
            <person name="Shinohara A."/>
            <person name="Yoshida Y."/>
            <person name="Fujiwara M."/>
            <person name="Mori M."/>
            <person name="Tomita M."/>
            <person name="Arakawa K."/>
        </authorList>
    </citation>
    <scope>NUCLEOTIDE SEQUENCE [LARGE SCALE GENOMIC DNA]</scope>
</reference>
<organism evidence="2 3">
    <name type="scientific">Araneus ventricosus</name>
    <name type="common">Orbweaver spider</name>
    <name type="synonym">Epeira ventricosa</name>
    <dbReference type="NCBI Taxonomy" id="182803"/>
    <lineage>
        <taxon>Eukaryota</taxon>
        <taxon>Metazoa</taxon>
        <taxon>Ecdysozoa</taxon>
        <taxon>Arthropoda</taxon>
        <taxon>Chelicerata</taxon>
        <taxon>Arachnida</taxon>
        <taxon>Araneae</taxon>
        <taxon>Araneomorphae</taxon>
        <taxon>Entelegynae</taxon>
        <taxon>Araneoidea</taxon>
        <taxon>Araneidae</taxon>
        <taxon>Araneus</taxon>
    </lineage>
</organism>
<sequence length="115" mass="12979">MEVKSNRQGRKPMEFGTNDWKRWDSNELKIQDFTPDSSMRPRCEARGTSKDLPRLGPLDEARKSESRVGGGIGDRRVTVAHFGAYVNDVHNFSIKMGGEKIGLRINGLQVNAQLY</sequence>